<organism evidence="2 3">
    <name type="scientific">Ureibacillus acetophenoni</name>
    <dbReference type="NCBI Taxonomy" id="614649"/>
    <lineage>
        <taxon>Bacteria</taxon>
        <taxon>Bacillati</taxon>
        <taxon>Bacillota</taxon>
        <taxon>Bacilli</taxon>
        <taxon>Bacillales</taxon>
        <taxon>Caryophanaceae</taxon>
        <taxon>Ureibacillus</taxon>
    </lineage>
</organism>
<evidence type="ECO:0000256" key="1">
    <source>
        <dbReference type="SAM" id="Phobius"/>
    </source>
</evidence>
<dbReference type="EMBL" id="OBQC01000004">
    <property type="protein sequence ID" value="SOC38280.1"/>
    <property type="molecule type" value="Genomic_DNA"/>
</dbReference>
<sequence>MIIKNQNGVSLVEILATFILVSIVGLLAWNIFFQGTNYSKNAMTKNQMYQEANVIISTLTKIHQKNQEYTISSSDCTIEVLNSGHNKIFETKNSQMCYTIPTTTVIKSHTNIRLPLSISDNSTKNNTIEVNIQLHRLKNGG</sequence>
<keyword evidence="1" id="KW-1133">Transmembrane helix</keyword>
<protein>
    <recommendedName>
        <fullName evidence="4">Prepilin-type N-terminal cleavage/methylation domain-containing protein</fullName>
    </recommendedName>
</protein>
<dbReference type="Proteomes" id="UP000219252">
    <property type="component" value="Unassembled WGS sequence"/>
</dbReference>
<evidence type="ECO:0000313" key="2">
    <source>
        <dbReference type="EMBL" id="SOC38280.1"/>
    </source>
</evidence>
<accession>A0A285U8N4</accession>
<evidence type="ECO:0000313" key="3">
    <source>
        <dbReference type="Proteomes" id="UP000219252"/>
    </source>
</evidence>
<dbReference type="RefSeq" id="WP_097149082.1">
    <property type="nucleotide sequence ID" value="NZ_OBQC01000004.1"/>
</dbReference>
<name>A0A285U8N4_9BACL</name>
<keyword evidence="3" id="KW-1185">Reference proteome</keyword>
<reference evidence="3" key="1">
    <citation type="submission" date="2017-08" db="EMBL/GenBank/DDBJ databases">
        <authorList>
            <person name="Varghese N."/>
            <person name="Submissions S."/>
        </authorList>
    </citation>
    <scope>NUCLEOTIDE SEQUENCE [LARGE SCALE GENOMIC DNA]</scope>
    <source>
        <strain evidence="3">JC23</strain>
    </source>
</reference>
<gene>
    <name evidence="2" type="ORF">SAMN05877842_10481</name>
</gene>
<keyword evidence="1" id="KW-0472">Membrane</keyword>
<proteinExistence type="predicted"/>
<feature type="transmembrane region" description="Helical" evidence="1">
    <location>
        <begin position="14"/>
        <end position="33"/>
    </location>
</feature>
<keyword evidence="1" id="KW-0812">Transmembrane</keyword>
<dbReference type="AlphaFoldDB" id="A0A285U8N4"/>
<dbReference type="OrthoDB" id="2967834at2"/>
<evidence type="ECO:0008006" key="4">
    <source>
        <dbReference type="Google" id="ProtNLM"/>
    </source>
</evidence>